<name>A0ABR8GSG7_9CYAN</name>
<dbReference type="Gene3D" id="2.160.20.80">
    <property type="entry name" value="E3 ubiquitin-protein ligase SopA"/>
    <property type="match status" value="1"/>
</dbReference>
<dbReference type="InterPro" id="IPR051082">
    <property type="entry name" value="Pentapeptide-BTB/POZ_domain"/>
</dbReference>
<proteinExistence type="predicted"/>
<evidence type="ECO:0000313" key="1">
    <source>
        <dbReference type="EMBL" id="MBD2606196.1"/>
    </source>
</evidence>
<comment type="caution">
    <text evidence="1">The sequence shown here is derived from an EMBL/GenBank/DDBJ whole genome shotgun (WGS) entry which is preliminary data.</text>
</comment>
<keyword evidence="2" id="KW-1185">Reference proteome</keyword>
<evidence type="ECO:0000313" key="2">
    <source>
        <dbReference type="Proteomes" id="UP000660380"/>
    </source>
</evidence>
<dbReference type="PANTHER" id="PTHR14136:SF17">
    <property type="entry name" value="BTB_POZ DOMAIN-CONTAINING PROTEIN KCTD9"/>
    <property type="match status" value="1"/>
</dbReference>
<dbReference type="EMBL" id="JACJTA010000036">
    <property type="protein sequence ID" value="MBD2606196.1"/>
    <property type="molecule type" value="Genomic_DNA"/>
</dbReference>
<dbReference type="Proteomes" id="UP000660380">
    <property type="component" value="Unassembled WGS sequence"/>
</dbReference>
<accession>A0ABR8GSG7</accession>
<protein>
    <submittedName>
        <fullName evidence="1">Pentapeptide repeat-containing protein</fullName>
    </submittedName>
</protein>
<dbReference type="PANTHER" id="PTHR14136">
    <property type="entry name" value="BTB_POZ DOMAIN-CONTAINING PROTEIN KCTD9"/>
    <property type="match status" value="1"/>
</dbReference>
<organism evidence="1 2">
    <name type="scientific">Scytonema hofmannii FACHB-248</name>
    <dbReference type="NCBI Taxonomy" id="1842502"/>
    <lineage>
        <taxon>Bacteria</taxon>
        <taxon>Bacillati</taxon>
        <taxon>Cyanobacteriota</taxon>
        <taxon>Cyanophyceae</taxon>
        <taxon>Nostocales</taxon>
        <taxon>Scytonemataceae</taxon>
        <taxon>Scytonema</taxon>
    </lineage>
</organism>
<sequence>MIEEPCEVKVSSTVLKTSGAGDSLAEFNNLAKAKLWGANFEGANLSRANLTGANLSGANLSQANLRGAKLNNVKLYGANFSGAFYDESTRFARGFDPISQNMCLI</sequence>
<dbReference type="InterPro" id="IPR001646">
    <property type="entry name" value="5peptide_repeat"/>
</dbReference>
<reference evidence="1 2" key="1">
    <citation type="journal article" date="2020" name="ISME J.">
        <title>Comparative genomics reveals insights into cyanobacterial evolution and habitat adaptation.</title>
        <authorList>
            <person name="Chen M.Y."/>
            <person name="Teng W.K."/>
            <person name="Zhao L."/>
            <person name="Hu C.X."/>
            <person name="Zhou Y.K."/>
            <person name="Han B.P."/>
            <person name="Song L.R."/>
            <person name="Shu W.S."/>
        </authorList>
    </citation>
    <scope>NUCLEOTIDE SEQUENCE [LARGE SCALE GENOMIC DNA]</scope>
    <source>
        <strain evidence="1 2">FACHB-248</strain>
    </source>
</reference>
<gene>
    <name evidence="1" type="ORF">H6G81_17090</name>
</gene>
<dbReference type="Pfam" id="PF00805">
    <property type="entry name" value="Pentapeptide"/>
    <property type="match status" value="1"/>
</dbReference>
<dbReference type="SUPFAM" id="SSF141571">
    <property type="entry name" value="Pentapeptide repeat-like"/>
    <property type="match status" value="1"/>
</dbReference>